<evidence type="ECO:0000259" key="2">
    <source>
        <dbReference type="Pfam" id="PF13568"/>
    </source>
</evidence>
<dbReference type="RefSeq" id="WP_072930475.1">
    <property type="nucleotide sequence ID" value="NZ_BMFL01000002.1"/>
</dbReference>
<proteinExistence type="predicted"/>
<dbReference type="EMBL" id="BMFL01000002">
    <property type="protein sequence ID" value="GGE89724.1"/>
    <property type="molecule type" value="Genomic_DNA"/>
</dbReference>
<dbReference type="SUPFAM" id="SSF56935">
    <property type="entry name" value="Porins"/>
    <property type="match status" value="1"/>
</dbReference>
<reference evidence="6" key="4">
    <citation type="journal article" date="2019" name="Int. J. Syst. Evol. Microbiol.">
        <title>The Global Catalogue of Microorganisms (GCM) 10K type strain sequencing project: providing services to taxonomists for standard genome sequencing and annotation.</title>
        <authorList>
            <consortium name="The Broad Institute Genomics Platform"/>
            <consortium name="The Broad Institute Genome Sequencing Center for Infectious Disease"/>
            <person name="Wu L."/>
            <person name="Ma J."/>
        </authorList>
    </citation>
    <scope>NUCLEOTIDE SEQUENCE [LARGE SCALE GENOMIC DNA]</scope>
    <source>
        <strain evidence="6">CGMCC 1.12707</strain>
    </source>
</reference>
<organism evidence="4 5">
    <name type="scientific">Chishuiella changwenlii</name>
    <dbReference type="NCBI Taxonomy" id="1434701"/>
    <lineage>
        <taxon>Bacteria</taxon>
        <taxon>Pseudomonadati</taxon>
        <taxon>Bacteroidota</taxon>
        <taxon>Flavobacteriia</taxon>
        <taxon>Flavobacteriales</taxon>
        <taxon>Weeksellaceae</taxon>
        <taxon>Chishuiella</taxon>
    </lineage>
</organism>
<reference evidence="4" key="3">
    <citation type="submission" date="2016-11" db="EMBL/GenBank/DDBJ databases">
        <authorList>
            <person name="Jaros S."/>
            <person name="Januszkiewicz K."/>
            <person name="Wedrychowicz H."/>
        </authorList>
    </citation>
    <scope>NUCLEOTIDE SEQUENCE [LARGE SCALE GENOMIC DNA]</scope>
    <source>
        <strain evidence="4">DSM 27989</strain>
    </source>
</reference>
<reference evidence="5" key="2">
    <citation type="submission" date="2016-11" db="EMBL/GenBank/DDBJ databases">
        <authorList>
            <person name="Varghese N."/>
            <person name="Submissions S."/>
        </authorList>
    </citation>
    <scope>NUCLEOTIDE SEQUENCE [LARGE SCALE GENOMIC DNA]</scope>
    <source>
        <strain evidence="5">DSM 27989</strain>
    </source>
</reference>
<dbReference type="InterPro" id="IPR025665">
    <property type="entry name" value="Beta-barrel_OMP_2"/>
</dbReference>
<evidence type="ECO:0000256" key="1">
    <source>
        <dbReference type="SAM" id="SignalP"/>
    </source>
</evidence>
<dbReference type="AlphaFoldDB" id="A0A1M6VWU6"/>
<evidence type="ECO:0000313" key="4">
    <source>
        <dbReference type="EMBL" id="SHK85931.1"/>
    </source>
</evidence>
<dbReference type="Proteomes" id="UP000184120">
    <property type="component" value="Unassembled WGS sequence"/>
</dbReference>
<dbReference type="OrthoDB" id="947434at2"/>
<keyword evidence="1" id="KW-0732">Signal</keyword>
<protein>
    <submittedName>
        <fullName evidence="4">Outer membrane protein beta-barrel domain-containing protein</fullName>
    </submittedName>
</protein>
<evidence type="ECO:0000313" key="5">
    <source>
        <dbReference type="Proteomes" id="UP000184120"/>
    </source>
</evidence>
<sequence>MKKILLLLPLLVLAINTNAQTKFGVKGGMNVSNLTGDLQNNKSKIGFYAGGYATIKIDDKFAFQPEVLYSAQGTKFNSIQAVVPEYGPVTSDLKFNLDYVNIPLMFKYYATEGLNIEAGPQVGFLVSAKGHAKANVDGQKVNDTGDIDELFKSVDFGLNLGLGYELRNGINFGARYNFGLANISDVGGKIKNSVFSIGLGYSFK</sequence>
<feature type="chain" id="PRO_5013020045" evidence="1">
    <location>
        <begin position="20"/>
        <end position="204"/>
    </location>
</feature>
<keyword evidence="6" id="KW-1185">Reference proteome</keyword>
<feature type="domain" description="Outer membrane protein beta-barrel" evidence="2">
    <location>
        <begin position="19"/>
        <end position="184"/>
    </location>
</feature>
<reference evidence="3" key="1">
    <citation type="journal article" date="2014" name="Int. J. Syst. Evol. Microbiol.">
        <title>Complete genome of a new Firmicutes species belonging to the dominant human colonic microbiota ('Ruminococcus bicirculans') reveals two chromosomes and a selective capacity to utilize plant glucans.</title>
        <authorList>
            <consortium name="NISC Comparative Sequencing Program"/>
            <person name="Wegmann U."/>
            <person name="Louis P."/>
            <person name="Goesmann A."/>
            <person name="Henrissat B."/>
            <person name="Duncan S.H."/>
            <person name="Flint H.J."/>
        </authorList>
    </citation>
    <scope>NUCLEOTIDE SEQUENCE</scope>
    <source>
        <strain evidence="3">CGMCC 1.12707</strain>
    </source>
</reference>
<evidence type="ECO:0000313" key="6">
    <source>
        <dbReference type="Proteomes" id="UP000650994"/>
    </source>
</evidence>
<dbReference type="Pfam" id="PF13568">
    <property type="entry name" value="OMP_b-brl_2"/>
    <property type="match status" value="1"/>
</dbReference>
<reference evidence="3" key="5">
    <citation type="submission" date="2024-05" db="EMBL/GenBank/DDBJ databases">
        <authorList>
            <person name="Sun Q."/>
            <person name="Zhou Y."/>
        </authorList>
    </citation>
    <scope>NUCLEOTIDE SEQUENCE</scope>
    <source>
        <strain evidence="3">CGMCC 1.12707</strain>
    </source>
</reference>
<feature type="signal peptide" evidence="1">
    <location>
        <begin position="1"/>
        <end position="19"/>
    </location>
</feature>
<accession>A0A1M6VWU6</accession>
<dbReference type="Proteomes" id="UP000650994">
    <property type="component" value="Unassembled WGS sequence"/>
</dbReference>
<dbReference type="EMBL" id="FRBH01000004">
    <property type="protein sequence ID" value="SHK85931.1"/>
    <property type="molecule type" value="Genomic_DNA"/>
</dbReference>
<evidence type="ECO:0000313" key="3">
    <source>
        <dbReference type="EMBL" id="GGE89724.1"/>
    </source>
</evidence>
<dbReference type="STRING" id="1434701.SAMN05443634_10470"/>
<gene>
    <name evidence="3" type="ORF">GCM10010984_04220</name>
    <name evidence="4" type="ORF">SAMN05443634_10470</name>
</gene>
<name>A0A1M6VWU6_9FLAO</name>